<gene>
    <name evidence="1" type="ORF">M441DRAFT_144220</name>
</gene>
<keyword evidence="2" id="KW-1185">Reference proteome</keyword>
<dbReference type="EMBL" id="KZ679264">
    <property type="protein sequence ID" value="PTB39396.1"/>
    <property type="molecule type" value="Genomic_DNA"/>
</dbReference>
<evidence type="ECO:0000313" key="2">
    <source>
        <dbReference type="Proteomes" id="UP000240493"/>
    </source>
</evidence>
<sequence>DEYYTGLWKCDLFRGLLWNHGRHRGAGYPIADDEGNLQRGILGHKGAGPACKGNWTLGRERSCP</sequence>
<reference evidence="1 2" key="1">
    <citation type="submission" date="2016-07" db="EMBL/GenBank/DDBJ databases">
        <title>Multiple horizontal gene transfer events from other fungi enriched the ability of initially mycotrophic Trichoderma (Ascomycota) to feed on dead plant biomass.</title>
        <authorList>
            <consortium name="DOE Joint Genome Institute"/>
            <person name="Aerts A."/>
            <person name="Atanasova L."/>
            <person name="Chenthamara K."/>
            <person name="Zhang J."/>
            <person name="Grujic M."/>
            <person name="Henrissat B."/>
            <person name="Kuo A."/>
            <person name="Salamov A."/>
            <person name="Lipzen A."/>
            <person name="Labutti K."/>
            <person name="Barry K."/>
            <person name="Miao Y."/>
            <person name="Rahimi M.J."/>
            <person name="Shen Q."/>
            <person name="Grigoriev I.V."/>
            <person name="Kubicek C.P."/>
            <person name="Druzhinina I.S."/>
        </authorList>
    </citation>
    <scope>NUCLEOTIDE SEQUENCE [LARGE SCALE GENOMIC DNA]</scope>
    <source>
        <strain evidence="1 2">CBS 433.97</strain>
    </source>
</reference>
<dbReference type="Proteomes" id="UP000240493">
    <property type="component" value="Unassembled WGS sequence"/>
</dbReference>
<name>A0A2T3Z3J6_TRIA4</name>
<organism evidence="1 2">
    <name type="scientific">Trichoderma asperellum (strain ATCC 204424 / CBS 433.97 / NBRC 101777)</name>
    <dbReference type="NCBI Taxonomy" id="1042311"/>
    <lineage>
        <taxon>Eukaryota</taxon>
        <taxon>Fungi</taxon>
        <taxon>Dikarya</taxon>
        <taxon>Ascomycota</taxon>
        <taxon>Pezizomycotina</taxon>
        <taxon>Sordariomycetes</taxon>
        <taxon>Hypocreomycetidae</taxon>
        <taxon>Hypocreales</taxon>
        <taxon>Hypocreaceae</taxon>
        <taxon>Trichoderma</taxon>
    </lineage>
</organism>
<protein>
    <submittedName>
        <fullName evidence="1">Uncharacterized protein</fullName>
    </submittedName>
</protein>
<dbReference type="AlphaFoldDB" id="A0A2T3Z3J6"/>
<evidence type="ECO:0000313" key="1">
    <source>
        <dbReference type="EMBL" id="PTB39396.1"/>
    </source>
</evidence>
<feature type="non-terminal residue" evidence="1">
    <location>
        <position position="1"/>
    </location>
</feature>
<accession>A0A2T3Z3J6</accession>
<proteinExistence type="predicted"/>